<reference evidence="2 3" key="1">
    <citation type="submission" date="2021-06" db="EMBL/GenBank/DDBJ databases">
        <title>Caerostris darwini draft genome.</title>
        <authorList>
            <person name="Kono N."/>
            <person name="Arakawa K."/>
        </authorList>
    </citation>
    <scope>NUCLEOTIDE SEQUENCE [LARGE SCALE GENOMIC DNA]</scope>
</reference>
<evidence type="ECO:0000256" key="1">
    <source>
        <dbReference type="SAM" id="Phobius"/>
    </source>
</evidence>
<dbReference type="Proteomes" id="UP001054837">
    <property type="component" value="Unassembled WGS sequence"/>
</dbReference>
<comment type="caution">
    <text evidence="2">The sequence shown here is derived from an EMBL/GenBank/DDBJ whole genome shotgun (WGS) entry which is preliminary data.</text>
</comment>
<gene>
    <name evidence="2" type="ORF">CDAR_446301</name>
</gene>
<organism evidence="2 3">
    <name type="scientific">Caerostris darwini</name>
    <dbReference type="NCBI Taxonomy" id="1538125"/>
    <lineage>
        <taxon>Eukaryota</taxon>
        <taxon>Metazoa</taxon>
        <taxon>Ecdysozoa</taxon>
        <taxon>Arthropoda</taxon>
        <taxon>Chelicerata</taxon>
        <taxon>Arachnida</taxon>
        <taxon>Araneae</taxon>
        <taxon>Araneomorphae</taxon>
        <taxon>Entelegynae</taxon>
        <taxon>Araneoidea</taxon>
        <taxon>Araneidae</taxon>
        <taxon>Caerostris</taxon>
    </lineage>
</organism>
<accession>A0AAV4UW16</accession>
<evidence type="ECO:0000313" key="3">
    <source>
        <dbReference type="Proteomes" id="UP001054837"/>
    </source>
</evidence>
<evidence type="ECO:0000313" key="2">
    <source>
        <dbReference type="EMBL" id="GIY61889.1"/>
    </source>
</evidence>
<keyword evidence="1" id="KW-1133">Transmembrane helix</keyword>
<name>A0AAV4UW16_9ARAC</name>
<feature type="transmembrane region" description="Helical" evidence="1">
    <location>
        <begin position="25"/>
        <end position="48"/>
    </location>
</feature>
<protein>
    <submittedName>
        <fullName evidence="2">Uncharacterized protein</fullName>
    </submittedName>
</protein>
<keyword evidence="3" id="KW-1185">Reference proteome</keyword>
<sequence length="126" mass="14784">MHKLRLHHYEKEPGRKDSSPYPSSFLYFIPSFPPILLLVLFLVFFWIYPDMAIPIFREVLFPKLDGVAVVKRKKKGHRVFRDRSACVVTNAELVCQQNHCIAVHLKLTCAHLLLCERRRLAKRSIL</sequence>
<keyword evidence="1" id="KW-0472">Membrane</keyword>
<proteinExistence type="predicted"/>
<dbReference type="EMBL" id="BPLQ01012005">
    <property type="protein sequence ID" value="GIY61889.1"/>
    <property type="molecule type" value="Genomic_DNA"/>
</dbReference>
<keyword evidence="1" id="KW-0812">Transmembrane</keyword>
<dbReference type="AlphaFoldDB" id="A0AAV4UW16"/>